<dbReference type="EMBL" id="SFCI01000935">
    <property type="protein sequence ID" value="TFY77365.1"/>
    <property type="molecule type" value="Genomic_DNA"/>
</dbReference>
<dbReference type="AlphaFoldDB" id="A0A4Y9ZS03"/>
<evidence type="ECO:0000313" key="2">
    <source>
        <dbReference type="EMBL" id="TFY77365.1"/>
    </source>
</evidence>
<organism evidence="2 3">
    <name type="scientific">Hericium alpestre</name>
    <dbReference type="NCBI Taxonomy" id="135208"/>
    <lineage>
        <taxon>Eukaryota</taxon>
        <taxon>Fungi</taxon>
        <taxon>Dikarya</taxon>
        <taxon>Basidiomycota</taxon>
        <taxon>Agaricomycotina</taxon>
        <taxon>Agaricomycetes</taxon>
        <taxon>Russulales</taxon>
        <taxon>Hericiaceae</taxon>
        <taxon>Hericium</taxon>
    </lineage>
</organism>
<feature type="compositionally biased region" description="Acidic residues" evidence="1">
    <location>
        <begin position="215"/>
        <end position="225"/>
    </location>
</feature>
<gene>
    <name evidence="2" type="ORF">EWM64_g6646</name>
</gene>
<evidence type="ECO:0000313" key="3">
    <source>
        <dbReference type="Proteomes" id="UP000298061"/>
    </source>
</evidence>
<keyword evidence="3" id="KW-1185">Reference proteome</keyword>
<sequence>MDKLVKKDEGILYQTPIFQDESESESAANLILPIRKLLRTSMEDTAASDLRALRSTIDVLGLDKAANIVSEITVERYWGKVLPHIFVQPGTFLCSNTSLVYPPDFNCWDSAPQPDLGTRLILPDSYLTPVLLVGEAKTLATKELDIRAQMACAAHPTLQLFVSHLTKKYKDEETEKWDKDFDPFAQGDKQGQIPEHIYTLVPKDGSVMGPSGNDEAQEDPDGEDEVTYRDHSNDPRKMKVVWQYNCLDIDEFRSASELAILGTDTWLSSRILLLVVGLVLKKQLQKTLEALKREPLQLPEQLTELDKAFVALRKDSK</sequence>
<protein>
    <submittedName>
        <fullName evidence="2">Uncharacterized protein</fullName>
    </submittedName>
</protein>
<proteinExistence type="predicted"/>
<dbReference type="Proteomes" id="UP000298061">
    <property type="component" value="Unassembled WGS sequence"/>
</dbReference>
<comment type="caution">
    <text evidence="2">The sequence shown here is derived from an EMBL/GenBank/DDBJ whole genome shotgun (WGS) entry which is preliminary data.</text>
</comment>
<feature type="region of interest" description="Disordered" evidence="1">
    <location>
        <begin position="204"/>
        <end position="232"/>
    </location>
</feature>
<accession>A0A4Y9ZS03</accession>
<reference evidence="2 3" key="1">
    <citation type="submission" date="2019-02" db="EMBL/GenBank/DDBJ databases">
        <title>Genome sequencing of the rare red list fungi Hericium alpestre (H. flagellum).</title>
        <authorList>
            <person name="Buettner E."/>
            <person name="Kellner H."/>
        </authorList>
    </citation>
    <scope>NUCLEOTIDE SEQUENCE [LARGE SCALE GENOMIC DNA]</scope>
    <source>
        <strain evidence="2 3">DSM 108284</strain>
    </source>
</reference>
<evidence type="ECO:0000256" key="1">
    <source>
        <dbReference type="SAM" id="MobiDB-lite"/>
    </source>
</evidence>
<name>A0A4Y9ZS03_9AGAM</name>
<dbReference type="OrthoDB" id="3052275at2759"/>